<proteinExistence type="predicted"/>
<sequence>MREPPASVIALTGEIMQIAHQNASRNRLTQQPAVGIGLRQPHYNIFRATRPDVDFIEVHSENFFNPYDASAQILSTVRADYPVSLHGVGLAPGSAHGIDAQHLEQLAALVERVDPVRVSDHACFARVPWPHRGEIHACDLLPVAFTQTSLTIFCAHVQQVQERLRRPLLLENLSTYLNFVERDFSEPEFFAELARRTGCGMLLDINNLMVNALNAQEPDPTLSVLRWLDELFDVAPAGLVGEIHLAGHSAQAGLIIDDHSTIVSPAVWLAYAHAIQRFGAVPTLIEWDDQLPSLDVLLDEAHQARVLMTKNPAQGAAR</sequence>
<organism evidence="1">
    <name type="scientific">mine drainage metagenome</name>
    <dbReference type="NCBI Taxonomy" id="410659"/>
    <lineage>
        <taxon>unclassified sequences</taxon>
        <taxon>metagenomes</taxon>
        <taxon>ecological metagenomes</taxon>
    </lineage>
</organism>
<dbReference type="PANTHER" id="PTHR42194">
    <property type="entry name" value="UPF0276 PROTEIN HI_1600"/>
    <property type="match status" value="1"/>
</dbReference>
<name>E6QS83_9ZZZZ</name>
<protein>
    <recommendedName>
        <fullName evidence="2">DUF692 domain-containing protein</fullName>
    </recommendedName>
</protein>
<dbReference type="Pfam" id="PF05114">
    <property type="entry name" value="MbnB_TglH_ChrH"/>
    <property type="match status" value="1"/>
</dbReference>
<dbReference type="NCBIfam" id="NF003818">
    <property type="entry name" value="PRK05409.1"/>
    <property type="match status" value="1"/>
</dbReference>
<dbReference type="InterPro" id="IPR007801">
    <property type="entry name" value="MbnB/TglH/ChrH"/>
</dbReference>
<comment type="caution">
    <text evidence="1">The sequence shown here is derived from an EMBL/GenBank/DDBJ whole genome shotgun (WGS) entry which is preliminary data.</text>
</comment>
<accession>E6QS83</accession>
<gene>
    <name evidence="1" type="ORF">CARN7_0866</name>
</gene>
<dbReference type="AlphaFoldDB" id="E6QS83"/>
<reference evidence="1" key="1">
    <citation type="submission" date="2009-10" db="EMBL/GenBank/DDBJ databases">
        <title>Diversity of trophic interactions inside an arsenic-rich microbial ecosystem.</title>
        <authorList>
            <person name="Bertin P.N."/>
            <person name="Heinrich-Salmeron A."/>
            <person name="Pelletier E."/>
            <person name="Goulhen-Chollet F."/>
            <person name="Arsene-Ploetze F."/>
            <person name="Gallien S."/>
            <person name="Calteau A."/>
            <person name="Vallenet D."/>
            <person name="Casiot C."/>
            <person name="Chane-Woon-Ming B."/>
            <person name="Giloteaux L."/>
            <person name="Barakat M."/>
            <person name="Bonnefoy V."/>
            <person name="Bruneel O."/>
            <person name="Chandler M."/>
            <person name="Cleiss J."/>
            <person name="Duran R."/>
            <person name="Elbaz-Poulichet F."/>
            <person name="Fonknechten N."/>
            <person name="Lauga B."/>
            <person name="Mornico D."/>
            <person name="Ortet P."/>
            <person name="Schaeffer C."/>
            <person name="Siguier P."/>
            <person name="Alexander Thil Smith A."/>
            <person name="Van Dorsselaer A."/>
            <person name="Weissenbach J."/>
            <person name="Medigue C."/>
            <person name="Le Paslier D."/>
        </authorList>
    </citation>
    <scope>NUCLEOTIDE SEQUENCE</scope>
</reference>
<dbReference type="PANTHER" id="PTHR42194:SF1">
    <property type="entry name" value="UPF0276 PROTEIN HI_1600"/>
    <property type="match status" value="1"/>
</dbReference>
<dbReference type="Gene3D" id="3.20.20.150">
    <property type="entry name" value="Divalent-metal-dependent TIM barrel enzymes"/>
    <property type="match status" value="1"/>
</dbReference>
<dbReference type="EMBL" id="CABR01000069">
    <property type="protein sequence ID" value="CBI10105.1"/>
    <property type="molecule type" value="Genomic_DNA"/>
</dbReference>
<evidence type="ECO:0000313" key="1">
    <source>
        <dbReference type="EMBL" id="CBI10105.1"/>
    </source>
</evidence>
<evidence type="ECO:0008006" key="2">
    <source>
        <dbReference type="Google" id="ProtNLM"/>
    </source>
</evidence>